<dbReference type="EMBL" id="PDLN01000016">
    <property type="protein sequence ID" value="RDW64062.1"/>
    <property type="molecule type" value="Genomic_DNA"/>
</dbReference>
<feature type="compositionally biased region" description="Polar residues" evidence="1">
    <location>
        <begin position="60"/>
        <end position="74"/>
    </location>
</feature>
<feature type="region of interest" description="Disordered" evidence="1">
    <location>
        <begin position="47"/>
        <end position="74"/>
    </location>
</feature>
<dbReference type="AlphaFoldDB" id="A0A3D8QQI6"/>
<evidence type="ECO:0000313" key="2">
    <source>
        <dbReference type="EMBL" id="RDW64062.1"/>
    </source>
</evidence>
<dbReference type="Proteomes" id="UP000256328">
    <property type="component" value="Unassembled WGS sequence"/>
</dbReference>
<accession>A0A3D8QQI6</accession>
<organism evidence="2 3">
    <name type="scientific">Coleophoma crateriformis</name>
    <dbReference type="NCBI Taxonomy" id="565419"/>
    <lineage>
        <taxon>Eukaryota</taxon>
        <taxon>Fungi</taxon>
        <taxon>Dikarya</taxon>
        <taxon>Ascomycota</taxon>
        <taxon>Pezizomycotina</taxon>
        <taxon>Leotiomycetes</taxon>
        <taxon>Helotiales</taxon>
        <taxon>Dermateaceae</taxon>
        <taxon>Coleophoma</taxon>
    </lineage>
</organism>
<evidence type="ECO:0000313" key="3">
    <source>
        <dbReference type="Proteomes" id="UP000256328"/>
    </source>
</evidence>
<dbReference type="OrthoDB" id="5153521at2759"/>
<sequence length="226" mass="25081">MSALEHRDFRSSSVSFKRDKNHSSKWNLGVRPSAGVQINWVSGEYKSGSEAQQAKIRPQKISNSDFKSHQNKTPKTTSINVSYAQDAVSGRLHRKVDAIVDAREHTGSPLSKSLFDLLPTHKNTTESAVNVVKDEWAVPGVLYSYDNNGASPNSNGRSVDLGCLVEQAEKKWKNEQTEKIVRGEYEVLDLEGESTVLPKAKGKKSPKQKVQVVKDVVDDEDGFELI</sequence>
<feature type="region of interest" description="Disordered" evidence="1">
    <location>
        <begin position="1"/>
        <end position="28"/>
    </location>
</feature>
<feature type="compositionally biased region" description="Basic and acidic residues" evidence="1">
    <location>
        <begin position="1"/>
        <end position="22"/>
    </location>
</feature>
<name>A0A3D8QQI6_9HELO</name>
<protein>
    <submittedName>
        <fullName evidence="2">Uncharacterized protein</fullName>
    </submittedName>
</protein>
<evidence type="ECO:0000256" key="1">
    <source>
        <dbReference type="SAM" id="MobiDB-lite"/>
    </source>
</evidence>
<proteinExistence type="predicted"/>
<comment type="caution">
    <text evidence="2">The sequence shown here is derived from an EMBL/GenBank/DDBJ whole genome shotgun (WGS) entry which is preliminary data.</text>
</comment>
<gene>
    <name evidence="2" type="ORF">BP5796_10564</name>
</gene>
<reference evidence="2 3" key="1">
    <citation type="journal article" date="2018" name="IMA Fungus">
        <title>IMA Genome-F 9: Draft genome sequence of Annulohypoxylon stygium, Aspergillus mulundensis, Berkeleyomyces basicola (syn. Thielaviopsis basicola), Ceratocystis smalleyi, two Cercospora beticola strains, Coleophoma cylindrospora, Fusarium fracticaudum, Phialophora cf. hyalina, and Morchella septimelata.</title>
        <authorList>
            <person name="Wingfield B.D."/>
            <person name="Bills G.F."/>
            <person name="Dong Y."/>
            <person name="Huang W."/>
            <person name="Nel W.J."/>
            <person name="Swalarsk-Parry B.S."/>
            <person name="Vaghefi N."/>
            <person name="Wilken P.M."/>
            <person name="An Z."/>
            <person name="de Beer Z.W."/>
            <person name="De Vos L."/>
            <person name="Chen L."/>
            <person name="Duong T.A."/>
            <person name="Gao Y."/>
            <person name="Hammerbacher A."/>
            <person name="Kikkert J.R."/>
            <person name="Li Y."/>
            <person name="Li H."/>
            <person name="Li K."/>
            <person name="Li Q."/>
            <person name="Liu X."/>
            <person name="Ma X."/>
            <person name="Naidoo K."/>
            <person name="Pethybridge S.J."/>
            <person name="Sun J."/>
            <person name="Steenkamp E.T."/>
            <person name="van der Nest M.A."/>
            <person name="van Wyk S."/>
            <person name="Wingfield M.J."/>
            <person name="Xiong C."/>
            <person name="Yue Q."/>
            <person name="Zhang X."/>
        </authorList>
    </citation>
    <scope>NUCLEOTIDE SEQUENCE [LARGE SCALE GENOMIC DNA]</scope>
    <source>
        <strain evidence="2 3">BP5796</strain>
    </source>
</reference>
<keyword evidence="3" id="KW-1185">Reference proteome</keyword>